<dbReference type="STRING" id="1818881.A3196_03595"/>
<accession>A0A1E2UMH1</accession>
<sequence length="210" mass="24162">MSPQTLLYDKEECPFCWRVRMALHHCKVEYQRLAYDEYEEEWGRLTPSGTVPVLKAGELVLHDSSVMLEYLDERYSGLWPGSPEQRAEARSIALYADSAVGRPVRDLVFQRRNKPPAEWDEEVIANAMGDWHQAMPYLEQRLAEQSHFVSSGGITDFILATRFGLAMAYDMPSPRAPGLMAWFDRMTESAVFTKTAPRIVMVKLDRGWLR</sequence>
<name>A0A1E2UMH1_9GAMM</name>
<proteinExistence type="predicted"/>
<dbReference type="Gene3D" id="3.40.30.10">
    <property type="entry name" value="Glutaredoxin"/>
    <property type="match status" value="1"/>
</dbReference>
<dbReference type="InterPro" id="IPR050983">
    <property type="entry name" value="GST_Omega/HSP26"/>
</dbReference>
<dbReference type="InterPro" id="IPR036282">
    <property type="entry name" value="Glutathione-S-Trfase_C_sf"/>
</dbReference>
<dbReference type="InterPro" id="IPR011767">
    <property type="entry name" value="GLR_AS"/>
</dbReference>
<dbReference type="InterPro" id="IPR004045">
    <property type="entry name" value="Glutathione_S-Trfase_N"/>
</dbReference>
<evidence type="ECO:0000259" key="1">
    <source>
        <dbReference type="PROSITE" id="PS50404"/>
    </source>
</evidence>
<evidence type="ECO:0000313" key="2">
    <source>
        <dbReference type="EMBL" id="ODB95923.1"/>
    </source>
</evidence>
<feature type="domain" description="GST N-terminal" evidence="1">
    <location>
        <begin position="3"/>
        <end position="79"/>
    </location>
</feature>
<dbReference type="PANTHER" id="PTHR43968:SF6">
    <property type="entry name" value="GLUTATHIONE S-TRANSFERASE OMEGA"/>
    <property type="match status" value="1"/>
</dbReference>
<dbReference type="PROSITE" id="PS51354">
    <property type="entry name" value="GLUTAREDOXIN_2"/>
    <property type="match status" value="1"/>
</dbReference>
<dbReference type="EMBL" id="LVJZ01000003">
    <property type="protein sequence ID" value="ODB95923.1"/>
    <property type="molecule type" value="Genomic_DNA"/>
</dbReference>
<dbReference type="InterPro" id="IPR036249">
    <property type="entry name" value="Thioredoxin-like_sf"/>
</dbReference>
<keyword evidence="3" id="KW-1185">Reference proteome</keyword>
<dbReference type="PROSITE" id="PS50404">
    <property type="entry name" value="GST_NTER"/>
    <property type="match status" value="1"/>
</dbReference>
<dbReference type="Gene3D" id="1.20.1050.10">
    <property type="match status" value="1"/>
</dbReference>
<dbReference type="SFLD" id="SFLDS00019">
    <property type="entry name" value="Glutathione_Transferase_(cytos"/>
    <property type="match status" value="1"/>
</dbReference>
<dbReference type="CDD" id="cd00299">
    <property type="entry name" value="GST_C_family"/>
    <property type="match status" value="1"/>
</dbReference>
<dbReference type="PROSITE" id="PS00195">
    <property type="entry name" value="GLUTAREDOXIN_1"/>
    <property type="match status" value="1"/>
</dbReference>
<dbReference type="Pfam" id="PF13409">
    <property type="entry name" value="GST_N_2"/>
    <property type="match status" value="1"/>
</dbReference>
<dbReference type="PANTHER" id="PTHR43968">
    <property type="match status" value="1"/>
</dbReference>
<organism evidence="2 3">
    <name type="scientific">Candidatus Thiodiazotropha endoloripes</name>
    <dbReference type="NCBI Taxonomy" id="1818881"/>
    <lineage>
        <taxon>Bacteria</taxon>
        <taxon>Pseudomonadati</taxon>
        <taxon>Pseudomonadota</taxon>
        <taxon>Gammaproteobacteria</taxon>
        <taxon>Chromatiales</taxon>
        <taxon>Sedimenticolaceae</taxon>
        <taxon>Candidatus Thiodiazotropha</taxon>
    </lineage>
</organism>
<dbReference type="InterPro" id="IPR040079">
    <property type="entry name" value="Glutathione_S-Trfase"/>
</dbReference>
<dbReference type="GO" id="GO:0005737">
    <property type="term" value="C:cytoplasm"/>
    <property type="evidence" value="ECO:0007669"/>
    <property type="project" value="TreeGrafter"/>
</dbReference>
<comment type="caution">
    <text evidence="2">The sequence shown here is derived from an EMBL/GenBank/DDBJ whole genome shotgun (WGS) entry which is preliminary data.</text>
</comment>
<gene>
    <name evidence="2" type="ORF">A3196_03595</name>
</gene>
<dbReference type="SUPFAM" id="SSF52833">
    <property type="entry name" value="Thioredoxin-like"/>
    <property type="match status" value="1"/>
</dbReference>
<dbReference type="RefSeq" id="WP_069024149.1">
    <property type="nucleotide sequence ID" value="NZ_LVJZ01000003.1"/>
</dbReference>
<dbReference type="Proteomes" id="UP000094849">
    <property type="component" value="Unassembled WGS sequence"/>
</dbReference>
<dbReference type="CDD" id="cd00570">
    <property type="entry name" value="GST_N_family"/>
    <property type="match status" value="1"/>
</dbReference>
<dbReference type="SFLD" id="SFLDG00358">
    <property type="entry name" value="Main_(cytGST)"/>
    <property type="match status" value="1"/>
</dbReference>
<dbReference type="AlphaFoldDB" id="A0A1E2UMH1"/>
<reference evidence="2 3" key="1">
    <citation type="submission" date="2016-03" db="EMBL/GenBank/DDBJ databases">
        <title>Chemosynthetic sulphur-oxidizing symbionts of marine invertebrate animals are capable of nitrogen fixation.</title>
        <authorList>
            <person name="Petersen J.M."/>
            <person name="Kemper A."/>
            <person name="Gruber-Vodicka H."/>
            <person name="Cardini U."/>
            <person name="Geest Mvander."/>
            <person name="Kleiner M."/>
            <person name="Bulgheresi S."/>
            <person name="Fussmann M."/>
            <person name="Herbold C."/>
            <person name="Seah B.K.B."/>
            <person name="Antony C.Paul."/>
            <person name="Liu D."/>
            <person name="Belitz A."/>
            <person name="Weber M."/>
        </authorList>
    </citation>
    <scope>NUCLEOTIDE SEQUENCE [LARGE SCALE GENOMIC DNA]</scope>
    <source>
        <strain evidence="2">G_D</strain>
    </source>
</reference>
<protein>
    <recommendedName>
        <fullName evidence="1">GST N-terminal domain-containing protein</fullName>
    </recommendedName>
</protein>
<dbReference type="SUPFAM" id="SSF47616">
    <property type="entry name" value="GST C-terminal domain-like"/>
    <property type="match status" value="1"/>
</dbReference>
<evidence type="ECO:0000313" key="3">
    <source>
        <dbReference type="Proteomes" id="UP000094849"/>
    </source>
</evidence>